<dbReference type="Gene3D" id="3.40.50.620">
    <property type="entry name" value="HUPs"/>
    <property type="match status" value="1"/>
</dbReference>
<name>A0A382GZW0_9ZZZZ</name>
<organism evidence="9">
    <name type="scientific">marine metagenome</name>
    <dbReference type="NCBI Taxonomy" id="408172"/>
    <lineage>
        <taxon>unclassified sequences</taxon>
        <taxon>metagenomes</taxon>
        <taxon>ecological metagenomes</taxon>
    </lineage>
</organism>
<evidence type="ECO:0000256" key="4">
    <source>
        <dbReference type="ARBA" id="ARBA00022695"/>
    </source>
</evidence>
<proteinExistence type="inferred from homology"/>
<evidence type="ECO:0000256" key="5">
    <source>
        <dbReference type="ARBA" id="ARBA00022741"/>
    </source>
</evidence>
<dbReference type="NCBIfam" id="TIGR00482">
    <property type="entry name" value="nicotinate (nicotinamide) nucleotide adenylyltransferase"/>
    <property type="match status" value="1"/>
</dbReference>
<dbReference type="SUPFAM" id="SSF52374">
    <property type="entry name" value="Nucleotidylyl transferase"/>
    <property type="match status" value="1"/>
</dbReference>
<gene>
    <name evidence="9" type="ORF">METZ01_LOCUS233338</name>
</gene>
<dbReference type="InterPro" id="IPR004821">
    <property type="entry name" value="Cyt_trans-like"/>
</dbReference>
<dbReference type="InterPro" id="IPR014729">
    <property type="entry name" value="Rossmann-like_a/b/a_fold"/>
</dbReference>
<dbReference type="HAMAP" id="MF_00244">
    <property type="entry name" value="NaMN_adenylyltr"/>
    <property type="match status" value="1"/>
</dbReference>
<dbReference type="PANTHER" id="PTHR39321:SF3">
    <property type="entry name" value="PHOSPHOPANTETHEINE ADENYLYLTRANSFERASE"/>
    <property type="match status" value="1"/>
</dbReference>
<dbReference type="InterPro" id="IPR005248">
    <property type="entry name" value="NadD/NMNAT"/>
</dbReference>
<dbReference type="UniPathway" id="UPA00253"/>
<reference evidence="9" key="1">
    <citation type="submission" date="2018-05" db="EMBL/GenBank/DDBJ databases">
        <authorList>
            <person name="Lanie J.A."/>
            <person name="Ng W.-L."/>
            <person name="Kazmierczak K.M."/>
            <person name="Andrzejewski T.M."/>
            <person name="Davidsen T.M."/>
            <person name="Wayne K.J."/>
            <person name="Tettelin H."/>
            <person name="Glass J.I."/>
            <person name="Rusch D."/>
            <person name="Podicherti R."/>
            <person name="Tsui H.-C.T."/>
            <person name="Winkler M.E."/>
        </authorList>
    </citation>
    <scope>NUCLEOTIDE SEQUENCE</scope>
</reference>
<keyword evidence="7" id="KW-0520">NAD</keyword>
<protein>
    <recommendedName>
        <fullName evidence="8">Cytidyltransferase-like domain-containing protein</fullName>
    </recommendedName>
</protein>
<dbReference type="GO" id="GO:0005524">
    <property type="term" value="F:ATP binding"/>
    <property type="evidence" value="ECO:0007669"/>
    <property type="project" value="UniProtKB-KW"/>
</dbReference>
<evidence type="ECO:0000313" key="9">
    <source>
        <dbReference type="EMBL" id="SVB80484.1"/>
    </source>
</evidence>
<evidence type="ECO:0000256" key="2">
    <source>
        <dbReference type="ARBA" id="ARBA00022642"/>
    </source>
</evidence>
<comment type="pathway">
    <text evidence="1">Cofactor biosynthesis; NAD(+) biosynthesis.</text>
</comment>
<evidence type="ECO:0000256" key="3">
    <source>
        <dbReference type="ARBA" id="ARBA00022679"/>
    </source>
</evidence>
<keyword evidence="6" id="KW-0067">ATP-binding</keyword>
<dbReference type="CDD" id="cd02165">
    <property type="entry name" value="NMNAT"/>
    <property type="match status" value="1"/>
</dbReference>
<evidence type="ECO:0000256" key="1">
    <source>
        <dbReference type="ARBA" id="ARBA00004790"/>
    </source>
</evidence>
<accession>A0A382GZW0</accession>
<keyword evidence="2" id="KW-0662">Pyridine nucleotide biosynthesis</keyword>
<keyword evidence="5" id="KW-0547">Nucleotide-binding</keyword>
<dbReference type="PANTHER" id="PTHR39321">
    <property type="entry name" value="NICOTINATE-NUCLEOTIDE ADENYLYLTRANSFERASE-RELATED"/>
    <property type="match status" value="1"/>
</dbReference>
<evidence type="ECO:0000256" key="7">
    <source>
        <dbReference type="ARBA" id="ARBA00023027"/>
    </source>
</evidence>
<dbReference type="AlphaFoldDB" id="A0A382GZW0"/>
<sequence>MLPEQANAPVVVFGGTFDPVHLGHLRAVGALREALNAERVVWLPAGEPPHRPLPVASAAHRLAMLKLALADEPQFVIDTRELDRPGPSYTVLSLGELKAAYPDQSLCLALGLDAALDLPKWHRWQEILSLAGIAVMQRPGWSLPEPLPTWWLRAQLDPHGPVPESGGWVRVIDIPPVDVAAADIRTDIASGGPIETKVPIAVARYIKEHELYGENTRA</sequence>
<dbReference type="EMBL" id="UINC01058339">
    <property type="protein sequence ID" value="SVB80484.1"/>
    <property type="molecule type" value="Genomic_DNA"/>
</dbReference>
<keyword evidence="3" id="KW-0808">Transferase</keyword>
<dbReference type="GO" id="GO:0070566">
    <property type="term" value="F:adenylyltransferase activity"/>
    <property type="evidence" value="ECO:0007669"/>
    <property type="project" value="UniProtKB-ARBA"/>
</dbReference>
<dbReference type="NCBIfam" id="NF000839">
    <property type="entry name" value="PRK00071.1-1"/>
    <property type="match status" value="1"/>
</dbReference>
<keyword evidence="4" id="KW-0548">Nucleotidyltransferase</keyword>
<dbReference type="Pfam" id="PF01467">
    <property type="entry name" value="CTP_transf_like"/>
    <property type="match status" value="1"/>
</dbReference>
<dbReference type="NCBIfam" id="TIGR00125">
    <property type="entry name" value="cyt_tran_rel"/>
    <property type="match status" value="1"/>
</dbReference>
<evidence type="ECO:0000256" key="6">
    <source>
        <dbReference type="ARBA" id="ARBA00022840"/>
    </source>
</evidence>
<dbReference type="GO" id="GO:0009435">
    <property type="term" value="P:NAD+ biosynthetic process"/>
    <property type="evidence" value="ECO:0007669"/>
    <property type="project" value="UniProtKB-UniPathway"/>
</dbReference>
<feature type="domain" description="Cytidyltransferase-like" evidence="8">
    <location>
        <begin position="12"/>
        <end position="151"/>
    </location>
</feature>
<evidence type="ECO:0000259" key="8">
    <source>
        <dbReference type="Pfam" id="PF01467"/>
    </source>
</evidence>